<protein>
    <submittedName>
        <fullName evidence="12">ATPase</fullName>
    </submittedName>
</protein>
<dbReference type="Gene3D" id="3.40.50.1000">
    <property type="entry name" value="HAD superfamily/HAD-like"/>
    <property type="match status" value="1"/>
</dbReference>
<dbReference type="InterPro" id="IPR004014">
    <property type="entry name" value="ATPase_P-typ_cation-transptr_N"/>
</dbReference>
<evidence type="ECO:0000256" key="9">
    <source>
        <dbReference type="ARBA" id="ARBA00023136"/>
    </source>
</evidence>
<evidence type="ECO:0000256" key="3">
    <source>
        <dbReference type="ARBA" id="ARBA00022475"/>
    </source>
</evidence>
<evidence type="ECO:0000313" key="13">
    <source>
        <dbReference type="Proteomes" id="UP000230959"/>
    </source>
</evidence>
<evidence type="ECO:0000256" key="2">
    <source>
        <dbReference type="ARBA" id="ARBA00005675"/>
    </source>
</evidence>
<dbReference type="GO" id="GO:0005886">
    <property type="term" value="C:plasma membrane"/>
    <property type="evidence" value="ECO:0007669"/>
    <property type="project" value="UniProtKB-SubCell"/>
</dbReference>
<dbReference type="PANTHER" id="PTHR43294:SF21">
    <property type="entry name" value="CATION TRANSPORTING ATPASE"/>
    <property type="match status" value="1"/>
</dbReference>
<dbReference type="Gene3D" id="3.40.1110.10">
    <property type="entry name" value="Calcium-transporting ATPase, cytoplasmic domain N"/>
    <property type="match status" value="1"/>
</dbReference>
<dbReference type="GO" id="GO:0016887">
    <property type="term" value="F:ATP hydrolysis activity"/>
    <property type="evidence" value="ECO:0007669"/>
    <property type="project" value="InterPro"/>
</dbReference>
<comment type="subcellular location">
    <subcellularLocation>
        <location evidence="1">Cell membrane</location>
        <topology evidence="1">Multi-pass membrane protein</topology>
    </subcellularLocation>
</comment>
<accession>A0A2M8LC42</accession>
<evidence type="ECO:0000256" key="7">
    <source>
        <dbReference type="ARBA" id="ARBA00022967"/>
    </source>
</evidence>
<dbReference type="InterPro" id="IPR044492">
    <property type="entry name" value="P_typ_ATPase_HD_dom"/>
</dbReference>
<dbReference type="Pfam" id="PF00689">
    <property type="entry name" value="Cation_ATPase_C"/>
    <property type="match status" value="1"/>
</dbReference>
<keyword evidence="7" id="KW-1278">Translocase</keyword>
<dbReference type="Pfam" id="PF13246">
    <property type="entry name" value="Cation_ATPase"/>
    <property type="match status" value="1"/>
</dbReference>
<dbReference type="Gene3D" id="1.20.1110.10">
    <property type="entry name" value="Calcium-transporting ATPase, transmembrane domain"/>
    <property type="match status" value="1"/>
</dbReference>
<keyword evidence="6" id="KW-0067">ATP-binding</keyword>
<feature type="transmembrane region" description="Helical" evidence="10">
    <location>
        <begin position="690"/>
        <end position="711"/>
    </location>
</feature>
<organism evidence="12 13">
    <name type="scientific">Candidatus Terrybacteria bacterium CG10_big_fil_rev_8_21_14_0_10_41_10</name>
    <dbReference type="NCBI Taxonomy" id="1975026"/>
    <lineage>
        <taxon>Bacteria</taxon>
        <taxon>Candidatus Terryibacteriota</taxon>
    </lineage>
</organism>
<feature type="transmembrane region" description="Helical" evidence="10">
    <location>
        <begin position="757"/>
        <end position="781"/>
    </location>
</feature>
<dbReference type="InterPro" id="IPR023299">
    <property type="entry name" value="ATPase_P-typ_cyto_dom_N"/>
</dbReference>
<dbReference type="InterPro" id="IPR023214">
    <property type="entry name" value="HAD_sf"/>
</dbReference>
<feature type="transmembrane region" description="Helical" evidence="10">
    <location>
        <begin position="52"/>
        <end position="75"/>
    </location>
</feature>
<evidence type="ECO:0000256" key="6">
    <source>
        <dbReference type="ARBA" id="ARBA00022840"/>
    </source>
</evidence>
<reference evidence="13" key="1">
    <citation type="submission" date="2017-09" db="EMBL/GenBank/DDBJ databases">
        <title>Depth-based differentiation of microbial function through sediment-hosted aquifers and enrichment of novel symbionts in the deep terrestrial subsurface.</title>
        <authorList>
            <person name="Probst A.J."/>
            <person name="Ladd B."/>
            <person name="Jarett J.K."/>
            <person name="Geller-Mcgrath D.E."/>
            <person name="Sieber C.M.K."/>
            <person name="Emerson J.B."/>
            <person name="Anantharaman K."/>
            <person name="Thomas B.C."/>
            <person name="Malmstrom R."/>
            <person name="Stieglmeier M."/>
            <person name="Klingl A."/>
            <person name="Woyke T."/>
            <person name="Ryan C.M."/>
            <person name="Banfield J.F."/>
        </authorList>
    </citation>
    <scope>NUCLEOTIDE SEQUENCE [LARGE SCALE GENOMIC DNA]</scope>
</reference>
<evidence type="ECO:0000313" key="12">
    <source>
        <dbReference type="EMBL" id="PJE74131.1"/>
    </source>
</evidence>
<keyword evidence="9 10" id="KW-0472">Membrane</keyword>
<proteinExistence type="inferred from homology"/>
<dbReference type="SFLD" id="SFLDG00002">
    <property type="entry name" value="C1.7:_P-type_atpase_like"/>
    <property type="match status" value="1"/>
</dbReference>
<dbReference type="SUPFAM" id="SSF81665">
    <property type="entry name" value="Calcium ATPase, transmembrane domain M"/>
    <property type="match status" value="1"/>
</dbReference>
<dbReference type="FunFam" id="3.40.50.1000:FF:000193">
    <property type="entry name" value="Plasma membrane calcium-transporting ATPase 2"/>
    <property type="match status" value="1"/>
</dbReference>
<dbReference type="InterPro" id="IPR018303">
    <property type="entry name" value="ATPase_P-typ_P_site"/>
</dbReference>
<dbReference type="GO" id="GO:0005524">
    <property type="term" value="F:ATP binding"/>
    <property type="evidence" value="ECO:0007669"/>
    <property type="project" value="UniProtKB-KW"/>
</dbReference>
<feature type="transmembrane region" description="Helical" evidence="10">
    <location>
        <begin position="81"/>
        <end position="97"/>
    </location>
</feature>
<gene>
    <name evidence="12" type="ORF">COV02_00080</name>
</gene>
<dbReference type="InterPro" id="IPR008250">
    <property type="entry name" value="ATPase_P-typ_transduc_dom_A_sf"/>
</dbReference>
<sequence length="894" mass="98840">MARLWYSLTLEKTFEKLESSDRGLSLEVASERFKQYGANSLPEEKPRSKLRLFLSQFQSPLIYILLVASAVVFAMGETMDGLIILTVLLFNAIIGVIQEGKAQNTLLALKKFVATNATVIRDGKEFIIPDREVVLGDVLILQEGERIPADARVIFSQSLKIDEASLTGESEPIHKNTDVLEGDSLPTAEQKNMVWKGTHIVSGNGRAIVVATGLGTVIGGIAKQISVIDAETPLKANIRHLSRAIIVAVVVIGTILFTAGILFGHSAKEMFTTVVSLSVSIIPEGLPIVMTLVLATGVWRMSKRNALVKKLQAVEALGQARVIAVDKTGTITKNELVIRKAWAGGKLFEVGGIGYEPKGEIKFDKNLVRVAKHDELLYLGKTTSLVAGARLFYVEEAKEWRIAGDPTEAAMLVFAEKAGFHKEDLLRESPLISEIPFDYKMKYRATLHQTGKGHLLIVTGAPEKILSLCVDIRREGKNHPLGMDEKEGLEKIFAGMSEEGLRVIAVAACDEAPKQLKKESIHSLSFVGFFGMQDTLRPEVKGAMQRAKEAGIRVVMITGDHKITARAIAKEAGIYQEGDTVLTGDEIEKMYDAELANKLANTTVFARVTPEHKMQIINAYKKRGEIIAMTGDGVNDAPSLVAADLGVSMGKIGTEVAKESSDIVLLDDNFGSIISAIEEGRSIYKTIKKVILYLFSTSAGEVLVISVALFLGYPLPILAAQIIWLNFVTDGFLVMALAMEPKEEGLLSEKFEHPKKYIIDSLIIQRMIIMALPMMIGTLFLFSRYFETDIAKAWTISLTTLAIFQWFNVWNCRSENKSIFKMDWFSNKYLVGATFAVIILQIIAIYMPVMQKILRTVPLEFSEWLLIISVAASIIVAEELRKFFFRRRKNLSQF</sequence>
<dbReference type="Pfam" id="PF00122">
    <property type="entry name" value="E1-E2_ATPase"/>
    <property type="match status" value="1"/>
</dbReference>
<dbReference type="InterPro" id="IPR050510">
    <property type="entry name" value="Cation_transp_ATPase_P-type"/>
</dbReference>
<dbReference type="SUPFAM" id="SSF56784">
    <property type="entry name" value="HAD-like"/>
    <property type="match status" value="1"/>
</dbReference>
<evidence type="ECO:0000256" key="4">
    <source>
        <dbReference type="ARBA" id="ARBA00022692"/>
    </source>
</evidence>
<name>A0A2M8LC42_9BACT</name>
<dbReference type="AlphaFoldDB" id="A0A2M8LC42"/>
<dbReference type="InterPro" id="IPR036412">
    <property type="entry name" value="HAD-like_sf"/>
</dbReference>
<keyword evidence="3" id="KW-1003">Cell membrane</keyword>
<evidence type="ECO:0000259" key="11">
    <source>
        <dbReference type="SMART" id="SM00831"/>
    </source>
</evidence>
<evidence type="ECO:0000256" key="5">
    <source>
        <dbReference type="ARBA" id="ARBA00022741"/>
    </source>
</evidence>
<dbReference type="InterPro" id="IPR001757">
    <property type="entry name" value="P_typ_ATPase"/>
</dbReference>
<keyword evidence="5" id="KW-0547">Nucleotide-binding</keyword>
<feature type="transmembrane region" description="Helical" evidence="10">
    <location>
        <begin position="861"/>
        <end position="880"/>
    </location>
</feature>
<dbReference type="PRINTS" id="PR00119">
    <property type="entry name" value="CATATPASE"/>
</dbReference>
<dbReference type="EMBL" id="PFER01000002">
    <property type="protein sequence ID" value="PJE74131.1"/>
    <property type="molecule type" value="Genomic_DNA"/>
</dbReference>
<evidence type="ECO:0000256" key="8">
    <source>
        <dbReference type="ARBA" id="ARBA00022989"/>
    </source>
</evidence>
<keyword evidence="8 10" id="KW-1133">Transmembrane helix</keyword>
<dbReference type="Gene3D" id="2.70.150.10">
    <property type="entry name" value="Calcium-transporting ATPase, cytoplasmic transduction domain A"/>
    <property type="match status" value="1"/>
</dbReference>
<dbReference type="SFLD" id="SFLDF00027">
    <property type="entry name" value="p-type_atpase"/>
    <property type="match status" value="1"/>
</dbReference>
<feature type="transmembrane region" description="Helical" evidence="10">
    <location>
        <begin position="829"/>
        <end position="849"/>
    </location>
</feature>
<dbReference type="SFLD" id="SFLDS00003">
    <property type="entry name" value="Haloacid_Dehalogenase"/>
    <property type="match status" value="1"/>
</dbReference>
<dbReference type="InterPro" id="IPR059000">
    <property type="entry name" value="ATPase_P-type_domA"/>
</dbReference>
<evidence type="ECO:0000256" key="1">
    <source>
        <dbReference type="ARBA" id="ARBA00004651"/>
    </source>
</evidence>
<keyword evidence="4 10" id="KW-0812">Transmembrane</keyword>
<feature type="transmembrane region" description="Helical" evidence="10">
    <location>
        <begin position="793"/>
        <end position="809"/>
    </location>
</feature>
<dbReference type="InterPro" id="IPR006068">
    <property type="entry name" value="ATPase_P-typ_cation-transptr_C"/>
</dbReference>
<feature type="transmembrane region" description="Helical" evidence="10">
    <location>
        <begin position="717"/>
        <end position="737"/>
    </location>
</feature>
<dbReference type="PANTHER" id="PTHR43294">
    <property type="entry name" value="SODIUM/POTASSIUM-TRANSPORTING ATPASE SUBUNIT ALPHA"/>
    <property type="match status" value="1"/>
</dbReference>
<feature type="transmembrane region" description="Helical" evidence="10">
    <location>
        <begin position="275"/>
        <end position="299"/>
    </location>
</feature>
<dbReference type="InterPro" id="IPR023298">
    <property type="entry name" value="ATPase_P-typ_TM_dom_sf"/>
</dbReference>
<dbReference type="Proteomes" id="UP000230959">
    <property type="component" value="Unassembled WGS sequence"/>
</dbReference>
<dbReference type="PROSITE" id="PS00154">
    <property type="entry name" value="ATPASE_E1_E2"/>
    <property type="match status" value="1"/>
</dbReference>
<comment type="similarity">
    <text evidence="2">Belongs to the cation transport ATPase (P-type) (TC 3.A.3) family. Type IIA subfamily.</text>
</comment>
<feature type="transmembrane region" description="Helical" evidence="10">
    <location>
        <begin position="244"/>
        <end position="263"/>
    </location>
</feature>
<comment type="caution">
    <text evidence="12">The sequence shown here is derived from an EMBL/GenBank/DDBJ whole genome shotgun (WGS) entry which is preliminary data.</text>
</comment>
<dbReference type="PRINTS" id="PR00120">
    <property type="entry name" value="HATPASE"/>
</dbReference>
<dbReference type="NCBIfam" id="TIGR01494">
    <property type="entry name" value="ATPase_P-type"/>
    <property type="match status" value="2"/>
</dbReference>
<feature type="domain" description="Cation-transporting P-type ATPase N-terminal" evidence="11">
    <location>
        <begin position="4"/>
        <end position="77"/>
    </location>
</feature>
<dbReference type="SUPFAM" id="SSF81653">
    <property type="entry name" value="Calcium ATPase, transduction domain A"/>
    <property type="match status" value="1"/>
</dbReference>
<dbReference type="SMART" id="SM00831">
    <property type="entry name" value="Cation_ATPase_N"/>
    <property type="match status" value="1"/>
</dbReference>
<evidence type="ECO:0000256" key="10">
    <source>
        <dbReference type="SAM" id="Phobius"/>
    </source>
</evidence>
<dbReference type="SUPFAM" id="SSF81660">
    <property type="entry name" value="Metal cation-transporting ATPase, ATP-binding domain N"/>
    <property type="match status" value="1"/>
</dbReference>
<dbReference type="Pfam" id="PF00690">
    <property type="entry name" value="Cation_ATPase_N"/>
    <property type="match status" value="1"/>
</dbReference>